<keyword evidence="2" id="KW-0812">Transmembrane</keyword>
<dbReference type="SUPFAM" id="SSF52091">
    <property type="entry name" value="SpoIIaa-like"/>
    <property type="match status" value="1"/>
</dbReference>
<gene>
    <name evidence="4" type="ORF">WJT86_10235</name>
</gene>
<dbReference type="NCBIfam" id="TIGR00056">
    <property type="entry name" value="MlaE family lipid ABC transporter permease subunit"/>
    <property type="match status" value="1"/>
</dbReference>
<keyword evidence="2" id="KW-0472">Membrane</keyword>
<keyword evidence="2" id="KW-0997">Cell inner membrane</keyword>
<evidence type="ECO:0000256" key="2">
    <source>
        <dbReference type="RuleBase" id="RU362044"/>
    </source>
</evidence>
<proteinExistence type="inferred from homology"/>
<protein>
    <submittedName>
        <fullName evidence="4">MlaE family lipid ABC transporter permease subunit</fullName>
    </submittedName>
</protein>
<dbReference type="PROSITE" id="PS50801">
    <property type="entry name" value="STAS"/>
    <property type="match status" value="1"/>
</dbReference>
<feature type="transmembrane region" description="Helical" evidence="2">
    <location>
        <begin position="268"/>
        <end position="297"/>
    </location>
</feature>
<feature type="transmembrane region" description="Helical" evidence="2">
    <location>
        <begin position="358"/>
        <end position="379"/>
    </location>
</feature>
<comment type="similarity">
    <text evidence="2">Belongs to the MlaE permease family.</text>
</comment>
<comment type="caution">
    <text evidence="4">The sequence shown here is derived from an EMBL/GenBank/DDBJ whole genome shotgun (WGS) entry which is preliminary data.</text>
</comment>
<dbReference type="EMBL" id="JBBYXI010000003">
    <property type="protein sequence ID" value="MEN3931434.1"/>
    <property type="molecule type" value="Genomic_DNA"/>
</dbReference>
<feature type="transmembrane region" description="Helical" evidence="2">
    <location>
        <begin position="135"/>
        <end position="154"/>
    </location>
</feature>
<accession>A0ABV0BKH0</accession>
<dbReference type="PANTHER" id="PTHR30188">
    <property type="entry name" value="ABC TRANSPORTER PERMEASE PROTEIN-RELATED"/>
    <property type="match status" value="1"/>
</dbReference>
<dbReference type="InterPro" id="IPR003453">
    <property type="entry name" value="ABC_MlaE_roteobac"/>
</dbReference>
<name>A0ABV0BKH0_9HYPH</name>
<keyword evidence="2" id="KW-1003">Cell membrane</keyword>
<sequence length="381" mass="41138">MHSADIDNEPKIDVSHADNQVHIALQGDWTSSLGKRADDYAARLVEIQENQPVIFDLSGLGRLDTVGSWLIIRSARTLESRGIKVQIQGQSATHDILLTEISSHTVEEKQEEKQSGLVTFLSEIGKSVIQTRQDAYDGIVFFGQVVSALIRVLFRPKSFRFTSLVTQMEQVALRGVPIIVLISFLVGCIIAQQGIFQLKTFGATVFVVDLISILTLRELAVLLTAIMIAGRSGSAYTAELGSMKMSEEVDALRVMGLDPIEVLIVPRILALIIGLPLLTFIASMSGLLGGAITAALYGDIPSDVFLTRLQSAIAMNTFFAGIIKAPFMALVIGVIACSEGLAVKGSAESLGRNVTSAVVKSIFMVILMDGIFAMFYAAINF</sequence>
<dbReference type="InterPro" id="IPR030802">
    <property type="entry name" value="Permease_MalE"/>
</dbReference>
<feature type="transmembrane region" description="Helical" evidence="2">
    <location>
        <begin position="317"/>
        <end position="337"/>
    </location>
</feature>
<dbReference type="PANTHER" id="PTHR30188:SF3">
    <property type="entry name" value="ABC TRANSPORTER PERMEASE"/>
    <property type="match status" value="1"/>
</dbReference>
<dbReference type="Proteomes" id="UP001418637">
    <property type="component" value="Unassembled WGS sequence"/>
</dbReference>
<keyword evidence="2" id="KW-1133">Transmembrane helix</keyword>
<dbReference type="InterPro" id="IPR002645">
    <property type="entry name" value="STAS_dom"/>
</dbReference>
<evidence type="ECO:0000259" key="3">
    <source>
        <dbReference type="PROSITE" id="PS50801"/>
    </source>
</evidence>
<comment type="subcellular location">
    <subcellularLocation>
        <location evidence="2">Cell inner membrane</location>
        <topology evidence="2">Multi-pass membrane protein</topology>
    </subcellularLocation>
</comment>
<keyword evidence="5" id="KW-1185">Reference proteome</keyword>
<dbReference type="RefSeq" id="WP_346337464.1">
    <property type="nucleotide sequence ID" value="NZ_JBBYXI010000003.1"/>
</dbReference>
<dbReference type="Gene3D" id="3.30.750.24">
    <property type="entry name" value="STAS domain"/>
    <property type="match status" value="1"/>
</dbReference>
<dbReference type="Pfam" id="PF02405">
    <property type="entry name" value="MlaE"/>
    <property type="match status" value="1"/>
</dbReference>
<reference evidence="4 5" key="1">
    <citation type="submission" date="2024-04" db="EMBL/GenBank/DDBJ databases">
        <title>A novel species isolated from cricket.</title>
        <authorList>
            <person name="Wang H.-C."/>
        </authorList>
    </citation>
    <scope>NUCLEOTIDE SEQUENCE [LARGE SCALE GENOMIC DNA]</scope>
    <source>
        <strain evidence="4 5">WL0021</strain>
    </source>
</reference>
<feature type="transmembrane region" description="Helical" evidence="2">
    <location>
        <begin position="201"/>
        <end position="226"/>
    </location>
</feature>
<feature type="transmembrane region" description="Helical" evidence="2">
    <location>
        <begin position="175"/>
        <end position="195"/>
    </location>
</feature>
<dbReference type="InterPro" id="IPR036513">
    <property type="entry name" value="STAS_dom_sf"/>
</dbReference>
<feature type="domain" description="STAS" evidence="3">
    <location>
        <begin position="37"/>
        <end position="89"/>
    </location>
</feature>
<evidence type="ECO:0000256" key="1">
    <source>
        <dbReference type="ARBA" id="ARBA00003787"/>
    </source>
</evidence>
<comment type="function">
    <text evidence="1">Could be part of an ABC transporter complex.</text>
</comment>
<evidence type="ECO:0000313" key="5">
    <source>
        <dbReference type="Proteomes" id="UP001418637"/>
    </source>
</evidence>
<organism evidence="4 5">
    <name type="scientific">Hohaiivirga grylli</name>
    <dbReference type="NCBI Taxonomy" id="3133970"/>
    <lineage>
        <taxon>Bacteria</taxon>
        <taxon>Pseudomonadati</taxon>
        <taxon>Pseudomonadota</taxon>
        <taxon>Alphaproteobacteria</taxon>
        <taxon>Hyphomicrobiales</taxon>
        <taxon>Methylobacteriaceae</taxon>
        <taxon>Hohaiivirga</taxon>
    </lineage>
</organism>
<evidence type="ECO:0000313" key="4">
    <source>
        <dbReference type="EMBL" id="MEN3931434.1"/>
    </source>
</evidence>